<dbReference type="InterPro" id="IPR011009">
    <property type="entry name" value="Kinase-like_dom_sf"/>
</dbReference>
<feature type="region of interest" description="Disordered" evidence="2">
    <location>
        <begin position="289"/>
        <end position="341"/>
    </location>
</feature>
<protein>
    <submittedName>
        <fullName evidence="4">Unannotated protein</fullName>
    </submittedName>
</protein>
<evidence type="ECO:0000256" key="1">
    <source>
        <dbReference type="ARBA" id="ARBA00023170"/>
    </source>
</evidence>
<accession>A0A6J7HKD8</accession>
<dbReference type="EMBL" id="CAFBMW010000003">
    <property type="protein sequence ID" value="CAB4919006.1"/>
    <property type="molecule type" value="Genomic_DNA"/>
</dbReference>
<dbReference type="PROSITE" id="PS50011">
    <property type="entry name" value="PROTEIN_KINASE_DOM"/>
    <property type="match status" value="1"/>
</dbReference>
<reference evidence="4" key="1">
    <citation type="submission" date="2020-05" db="EMBL/GenBank/DDBJ databases">
        <authorList>
            <person name="Chiriac C."/>
            <person name="Salcher M."/>
            <person name="Ghai R."/>
            <person name="Kavagutti S V."/>
        </authorList>
    </citation>
    <scope>NUCLEOTIDE SEQUENCE</scope>
</reference>
<dbReference type="Gene3D" id="2.60.120.260">
    <property type="entry name" value="Galactose-binding domain-like"/>
    <property type="match status" value="1"/>
</dbReference>
<dbReference type="CDD" id="cd13973">
    <property type="entry name" value="PK_MviN-like"/>
    <property type="match status" value="1"/>
</dbReference>
<gene>
    <name evidence="4" type="ORF">UFOPK3662_00485</name>
</gene>
<feature type="compositionally biased region" description="Low complexity" evidence="2">
    <location>
        <begin position="405"/>
        <end position="435"/>
    </location>
</feature>
<dbReference type="SUPFAM" id="SSF56112">
    <property type="entry name" value="Protein kinase-like (PK-like)"/>
    <property type="match status" value="1"/>
</dbReference>
<sequence length="649" mass="68215">MPTSMQAGDVLAGRYRLDDLLAESDGGRFWRAHDQVLHRAVSVHLLPGDDERAPALLEAARRSGPVVNRRLLRVLDAEVADGRCYVVNEWGQGESLDILLTREGPLAPRRAAWLVGEVADSMAEAHDAGLAHGCLTPENVRVDQHGQVRIIGFGVEAALRGLPAGRISVDEIDLAGLLYCALTGKWAGISVSSVPAAPEVHGDVLRPRRVRAGIPRTLDALCDQVLNPEHAPGEAGSDYTARRIRDLLHDYVGDVAGTPLPVAPGRPLVAAPAPTPTVPDGEVVDVEAIEPDPEPQPEPQPDPESQPEPEQEPEPDPTPDLEPEPAATPVTDLPTQAGMPVFHDDDEVDWLRARADKPAPPPPLDDPTPKPLFAPDPPDGEPVRRPRPGSRAATGGQGYWPWDASQDSSVSQDSGVRPPGRDTGSWSSGSWTGDRWGTGDGLDDTGEQVPGRSWIRLAMIVGICLLVGVAAVAAYQLGLKPPTPGGSTDEPTTSASPTAAEPTPFTDLVADDFDPQGAPPREENPDQVPNVLDGDPATAWTTSTYQQNFGPGGLKSGVGLVVDLGTTRAVRRVVVTTAGGQTALAAYVTSEAPTGVAGLSPVATASGDGPVTMDLDEAVSGRYVTVWLTLIPAVDGGFRGTISEVQVLG</sequence>
<proteinExistence type="predicted"/>
<feature type="domain" description="Protein kinase" evidence="3">
    <location>
        <begin position="15"/>
        <end position="309"/>
    </location>
</feature>
<dbReference type="SMART" id="SM00220">
    <property type="entry name" value="S_TKc"/>
    <property type="match status" value="1"/>
</dbReference>
<evidence type="ECO:0000259" key="3">
    <source>
        <dbReference type="PROSITE" id="PS50011"/>
    </source>
</evidence>
<feature type="compositionally biased region" description="Low complexity" evidence="2">
    <location>
        <begin position="490"/>
        <end position="504"/>
    </location>
</feature>
<evidence type="ECO:0000256" key="2">
    <source>
        <dbReference type="SAM" id="MobiDB-lite"/>
    </source>
</evidence>
<feature type="region of interest" description="Disordered" evidence="2">
    <location>
        <begin position="354"/>
        <end position="445"/>
    </location>
</feature>
<feature type="compositionally biased region" description="Pro residues" evidence="2">
    <location>
        <begin position="358"/>
        <end position="377"/>
    </location>
</feature>
<evidence type="ECO:0000313" key="4">
    <source>
        <dbReference type="EMBL" id="CAB4919006.1"/>
    </source>
</evidence>
<dbReference type="GO" id="GO:0005524">
    <property type="term" value="F:ATP binding"/>
    <property type="evidence" value="ECO:0007669"/>
    <property type="project" value="InterPro"/>
</dbReference>
<name>A0A6J7HKD8_9ZZZZ</name>
<dbReference type="GO" id="GO:0004672">
    <property type="term" value="F:protein kinase activity"/>
    <property type="evidence" value="ECO:0007669"/>
    <property type="project" value="InterPro"/>
</dbReference>
<organism evidence="4">
    <name type="scientific">freshwater metagenome</name>
    <dbReference type="NCBI Taxonomy" id="449393"/>
    <lineage>
        <taxon>unclassified sequences</taxon>
        <taxon>metagenomes</taxon>
        <taxon>ecological metagenomes</taxon>
    </lineage>
</organism>
<keyword evidence="1" id="KW-0675">Receptor</keyword>
<dbReference type="InterPro" id="IPR008979">
    <property type="entry name" value="Galactose-bd-like_sf"/>
</dbReference>
<feature type="region of interest" description="Disordered" evidence="2">
    <location>
        <begin position="482"/>
        <end position="537"/>
    </location>
</feature>
<dbReference type="InterPro" id="IPR000719">
    <property type="entry name" value="Prot_kinase_dom"/>
</dbReference>
<dbReference type="Gene3D" id="1.10.510.10">
    <property type="entry name" value="Transferase(Phosphotransferase) domain 1"/>
    <property type="match status" value="1"/>
</dbReference>
<dbReference type="Gene3D" id="3.30.200.20">
    <property type="entry name" value="Phosphorylase Kinase, domain 1"/>
    <property type="match status" value="1"/>
</dbReference>
<feature type="compositionally biased region" description="Acidic residues" evidence="2">
    <location>
        <begin position="305"/>
        <end position="323"/>
    </location>
</feature>
<dbReference type="SUPFAM" id="SSF49785">
    <property type="entry name" value="Galactose-binding domain-like"/>
    <property type="match status" value="1"/>
</dbReference>
<dbReference type="AlphaFoldDB" id="A0A6J7HKD8"/>